<evidence type="ECO:0000313" key="2">
    <source>
        <dbReference type="Proteomes" id="UP000426444"/>
    </source>
</evidence>
<proteinExistence type="predicted"/>
<dbReference type="Proteomes" id="UP000426444">
    <property type="component" value="Chromosome"/>
</dbReference>
<reference evidence="2" key="1">
    <citation type="journal article" date="2019" name="Microbiology">
        <title>Complete Genome Sequence of an Uncultured Bacterium of the Candidate Phylum Bipolaricaulota.</title>
        <authorList>
            <person name="Kadnikov V.V."/>
            <person name="Mardanov A.V."/>
            <person name="Beletsky A.V."/>
            <person name="Frank Y.A."/>
            <person name="Karnachuk O.V."/>
            <person name="Ravin N.V."/>
        </authorList>
    </citation>
    <scope>NUCLEOTIDE SEQUENCE [LARGE SCALE GENOMIC DNA]</scope>
</reference>
<name>A0A6I6DE27_9FIRM</name>
<accession>A0A6I6DE27</accession>
<keyword evidence="2" id="KW-1185">Reference proteome</keyword>
<gene>
    <name evidence="1" type="ORF">SYNTR_0699</name>
</gene>
<sequence>MVAYFLVAGETGIEPAALGFGDAEPIYFYLLLYCFIRFKTPIERRLNALFLILNII</sequence>
<protein>
    <submittedName>
        <fullName evidence="1">Uncharacterized protein</fullName>
    </submittedName>
</protein>
<dbReference type="AlphaFoldDB" id="A0A6I6DE27"/>
<evidence type="ECO:0000313" key="1">
    <source>
        <dbReference type="EMBL" id="QGT99292.1"/>
    </source>
</evidence>
<dbReference type="KEGG" id="salq:SYNTR_0699"/>
<organism evidence="1 2">
    <name type="scientific">Candidatus Syntrophocurvum alkaliphilum</name>
    <dbReference type="NCBI Taxonomy" id="2293317"/>
    <lineage>
        <taxon>Bacteria</taxon>
        <taxon>Bacillati</taxon>
        <taxon>Bacillota</taxon>
        <taxon>Clostridia</taxon>
        <taxon>Eubacteriales</taxon>
        <taxon>Syntrophomonadaceae</taxon>
        <taxon>Candidatus Syntrophocurvum</taxon>
    </lineage>
</organism>
<dbReference type="EMBL" id="CP046457">
    <property type="protein sequence ID" value="QGT99292.1"/>
    <property type="molecule type" value="Genomic_DNA"/>
</dbReference>